<reference evidence="1 2" key="1">
    <citation type="submission" date="2016-11" db="EMBL/GenBank/DDBJ databases">
        <authorList>
            <person name="Jaros S."/>
            <person name="Januszkiewicz K."/>
            <person name="Wedrychowicz H."/>
        </authorList>
    </citation>
    <scope>NUCLEOTIDE SEQUENCE [LARGE SCALE GENOMIC DNA]</scope>
    <source>
        <strain evidence="1 2">DSM 17477</strain>
    </source>
</reference>
<name>A0A1M6K9K6_9FIRM</name>
<organism evidence="1 2">
    <name type="scientific">Dethiosulfatibacter aminovorans DSM 17477</name>
    <dbReference type="NCBI Taxonomy" id="1121476"/>
    <lineage>
        <taxon>Bacteria</taxon>
        <taxon>Bacillati</taxon>
        <taxon>Bacillota</taxon>
        <taxon>Tissierellia</taxon>
        <taxon>Dethiosulfatibacter</taxon>
    </lineage>
</organism>
<keyword evidence="2" id="KW-1185">Reference proteome</keyword>
<gene>
    <name evidence="1" type="ORF">SAMN02745751_02833</name>
</gene>
<dbReference type="EMBL" id="FQZL01000025">
    <property type="protein sequence ID" value="SHJ55615.1"/>
    <property type="molecule type" value="Genomic_DNA"/>
</dbReference>
<evidence type="ECO:0000313" key="2">
    <source>
        <dbReference type="Proteomes" id="UP000184052"/>
    </source>
</evidence>
<dbReference type="Proteomes" id="UP000184052">
    <property type="component" value="Unassembled WGS sequence"/>
</dbReference>
<dbReference type="RefSeq" id="WP_073050222.1">
    <property type="nucleotide sequence ID" value="NZ_FQZL01000025.1"/>
</dbReference>
<evidence type="ECO:0000313" key="1">
    <source>
        <dbReference type="EMBL" id="SHJ55615.1"/>
    </source>
</evidence>
<accession>A0A1M6K9K6</accession>
<dbReference type="OrthoDB" id="5422123at2"/>
<sequence length="77" mass="8488">MDITVKLSNSMLLIYEDKKETEKLVIDKPMTVNEILMEIGVNPILAPMILIDSKRVGKNHIIDSNELITVIGPLAGG</sequence>
<proteinExistence type="predicted"/>
<evidence type="ECO:0008006" key="3">
    <source>
        <dbReference type="Google" id="ProtNLM"/>
    </source>
</evidence>
<protein>
    <recommendedName>
        <fullName evidence="3">Sulfur carrier protein</fullName>
    </recommendedName>
</protein>
<dbReference type="STRING" id="1121476.SAMN02745751_02833"/>
<dbReference type="AlphaFoldDB" id="A0A1M6K9K6"/>